<dbReference type="SUPFAM" id="SSF54211">
    <property type="entry name" value="Ribosomal protein S5 domain 2-like"/>
    <property type="match status" value="1"/>
</dbReference>
<organism evidence="16 17">
    <name type="scientific">Candidatus Nealsonbacteria bacterium CG23_combo_of_CG06-09_8_20_14_all_39_25</name>
    <dbReference type="NCBI Taxonomy" id="1974723"/>
    <lineage>
        <taxon>Bacteria</taxon>
        <taxon>Candidatus Nealsoniibacteriota</taxon>
    </lineage>
</organism>
<keyword evidence="9" id="KW-0460">Magnesium</keyword>
<dbReference type="InterPro" id="IPR020568">
    <property type="entry name" value="Ribosomal_Su5_D2-typ_SF"/>
</dbReference>
<dbReference type="Proteomes" id="UP000229054">
    <property type="component" value="Unassembled WGS sequence"/>
</dbReference>
<dbReference type="SMART" id="SM00387">
    <property type="entry name" value="HATPase_c"/>
    <property type="match status" value="1"/>
</dbReference>
<sequence length="1192" mass="134896">MAKRSATKNRKKESNYEAKDIYVLEGLEPVRKRPGMYIGSTGPEGLHHLIWECVDNSVSYQTPLIIRNRGEIQIGKIGGIIDGLFKKNTGLINKSTEGEAEILRDNFEMETLSFDSQDLKLKFQPVFSLIRHKVNSEISKIILQNNREIEITPYHSLFTLKDGQILPIKGSELRIGTPVVVPKIWPEDAESIGEIDLIDKLLKLPAQKTKSLHLYNVKDLLTKDIYQKLKSVLKEKANKTHVQHSANIFYDYRRWGYLPFNLLRQLGQKDIEKFKGQILIGTRWNEKIRLKSRLKINHQFAELLGIFSAEGSIVKNKGIPNRVVFSFGENEKDLIGYTCSSIEQVFGVDVKPRYAHETARTVAIDSYLIALIFKEIIKIGENSSNKKVPDFIFNLGRKLRERYLIGYLAGDGYPTKIWTHHLIKNTVPAETERGKFNATAKNKDFITTLSYLLSSLNKTYSYGERKQSRDKRFIDINYKGKKKRREIKSQEISYALDFYWNTNSSYFNYLPFDEVIEKCFDQPTFNQRNNGQLGISQNKVLALLEKEKLILKSGTLNFLNSDLGILRVRKIEKIKYKHPWVYDISVPNGENFVAGFSPICAHNSLDEAMAGYAKSIEVVLQPGNKVKTADDGRGIPVEKHPQTKKSALETVMTTLHAGAKFGGKSYQVAGGLHGVGVSVVCALSSWMGVEVCRNGQRFYQEYIRGKAKSKVKKIGNCKYTGTVVTFEPDPEIFKETKFDFKRILNHLRQQAYLTKGVKITVQDLREKPTKSYAFCFEGGLASYVKYLIRGVTPRHPNIFYGIGEKDDIVVEAALQYTEEYECFEEGFANNIHTGEGGTHLTGFRTAVTRTFNDYARKNGLLKENEENLGGEDVREGLTGVVSVKIREPQFEGQTKAKLGNPEAKAAVEAVVSETLADFLERNPNDARAIIEKCALSQKARKAARVAKETVLRKGILEGLALPGKLADCSSKKPEESELYIVEGESAGGSAKGARDRKFQAILPLRGKILNVERARLDKILSSKEIKSLIIAMGTAVAEDFDLNRLRYHRIIIMTDADVDGSHIRTLLLTLFYRYFKPIIEAGHLYIAQPPLYKIQAGKEIKYAYAEDQKAGLLKAMKKTIGLSIQRYKGLGEMNPGELWTTTMNPENRVLLRVDIEDAREADKIFDTLMGLEVLPRKKFIQTHAKKVKNLDI</sequence>
<dbReference type="InterPro" id="IPR001241">
    <property type="entry name" value="Topo_IIA"/>
</dbReference>
<dbReference type="CDD" id="cd16928">
    <property type="entry name" value="HATPase_GyrB-like"/>
    <property type="match status" value="1"/>
</dbReference>
<keyword evidence="8" id="KW-0067">ATP-binding</keyword>
<protein>
    <recommendedName>
        <fullName evidence="4">DNA topoisomerase (ATP-hydrolyzing)</fullName>
        <ecNumber evidence="4">5.6.2.2</ecNumber>
    </recommendedName>
</protein>
<feature type="domain" description="Toprim" evidence="15">
    <location>
        <begin position="976"/>
        <end position="1090"/>
    </location>
</feature>
<keyword evidence="6" id="KW-0547">Nucleotide-binding</keyword>
<gene>
    <name evidence="16" type="ORF">COX38_01590</name>
</gene>
<dbReference type="Pfam" id="PF14890">
    <property type="entry name" value="Intein_splicing"/>
    <property type="match status" value="1"/>
</dbReference>
<dbReference type="Gene3D" id="3.10.28.10">
    <property type="entry name" value="Homing endonucleases"/>
    <property type="match status" value="1"/>
</dbReference>
<dbReference type="Gene3D" id="3.40.50.670">
    <property type="match status" value="1"/>
</dbReference>
<evidence type="ECO:0000313" key="17">
    <source>
        <dbReference type="Proteomes" id="UP000229054"/>
    </source>
</evidence>
<dbReference type="InterPro" id="IPR014721">
    <property type="entry name" value="Ribsml_uS5_D2-typ_fold_subgr"/>
</dbReference>
<dbReference type="InterPro" id="IPR003587">
    <property type="entry name" value="Hint_dom_N"/>
</dbReference>
<dbReference type="AlphaFoldDB" id="A0A2G9YSN0"/>
<dbReference type="InterPro" id="IPR034160">
    <property type="entry name" value="TOPRIM_GyrB"/>
</dbReference>
<dbReference type="GO" id="GO:0005524">
    <property type="term" value="F:ATP binding"/>
    <property type="evidence" value="ECO:0007669"/>
    <property type="project" value="UniProtKB-KW"/>
</dbReference>
<evidence type="ECO:0000313" key="16">
    <source>
        <dbReference type="EMBL" id="PIP22265.1"/>
    </source>
</evidence>
<evidence type="ECO:0000259" key="14">
    <source>
        <dbReference type="PROSITE" id="PS50819"/>
    </source>
</evidence>
<dbReference type="InterPro" id="IPR004042">
    <property type="entry name" value="Intein_endonuc_central"/>
</dbReference>
<dbReference type="SUPFAM" id="SSF55608">
    <property type="entry name" value="Homing endonucleases"/>
    <property type="match status" value="1"/>
</dbReference>
<dbReference type="PRINTS" id="PR01159">
    <property type="entry name" value="DNAGYRASEB"/>
</dbReference>
<dbReference type="PANTHER" id="PTHR45866:SF1">
    <property type="entry name" value="DNA GYRASE SUBUNIT B, MITOCHONDRIAL"/>
    <property type="match status" value="1"/>
</dbReference>
<dbReference type="FunFam" id="3.40.50.670:FF:000002">
    <property type="entry name" value="DNA gyrase subunit B"/>
    <property type="match status" value="1"/>
</dbReference>
<dbReference type="InterPro" id="IPR030934">
    <property type="entry name" value="Intein_C"/>
</dbReference>
<dbReference type="SUPFAM" id="SSF51294">
    <property type="entry name" value="Hedgehog/intein (Hint) domain"/>
    <property type="match status" value="1"/>
</dbReference>
<accession>A0A2G9YSN0</accession>
<evidence type="ECO:0000256" key="2">
    <source>
        <dbReference type="ARBA" id="ARBA00001946"/>
    </source>
</evidence>
<proteinExistence type="inferred from homology"/>
<dbReference type="InterPro" id="IPR013506">
    <property type="entry name" value="Topo_IIA_bsu_dom2"/>
</dbReference>
<dbReference type="InterPro" id="IPR003586">
    <property type="entry name" value="Hint_dom_C"/>
</dbReference>
<dbReference type="Gene3D" id="2.170.16.10">
    <property type="entry name" value="Hedgehog/Intein (Hint) domain"/>
    <property type="match status" value="2"/>
</dbReference>
<comment type="similarity">
    <text evidence="3">Belongs to the type II topoisomerase GyrB family.</text>
</comment>
<keyword evidence="11" id="KW-0799">Topoisomerase</keyword>
<comment type="caution">
    <text evidence="16">The sequence shown here is derived from an EMBL/GenBank/DDBJ whole genome shotgun (WGS) entry which is preliminary data.</text>
</comment>
<dbReference type="InterPro" id="IPR013760">
    <property type="entry name" value="Topo_IIA-like_dom_sf"/>
</dbReference>
<dbReference type="NCBIfam" id="TIGR01443">
    <property type="entry name" value="intein_Cterm"/>
    <property type="match status" value="1"/>
</dbReference>
<keyword evidence="10" id="KW-0651">Protein splicing</keyword>
<feature type="domain" description="DOD-type homing endonuclease" evidence="14">
    <location>
        <begin position="303"/>
        <end position="458"/>
    </location>
</feature>
<dbReference type="PROSITE" id="PS50880">
    <property type="entry name" value="TOPRIM"/>
    <property type="match status" value="1"/>
</dbReference>
<evidence type="ECO:0000256" key="4">
    <source>
        <dbReference type="ARBA" id="ARBA00012895"/>
    </source>
</evidence>
<dbReference type="GO" id="GO:0016539">
    <property type="term" value="P:intein-mediated protein splicing"/>
    <property type="evidence" value="ECO:0007669"/>
    <property type="project" value="InterPro"/>
</dbReference>
<dbReference type="PRINTS" id="PR00418">
    <property type="entry name" value="TPI2FAMILY"/>
</dbReference>
<dbReference type="PROSITE" id="PS50819">
    <property type="entry name" value="INTEIN_ENDONUCLEASE"/>
    <property type="match status" value="1"/>
</dbReference>
<evidence type="ECO:0000256" key="9">
    <source>
        <dbReference type="ARBA" id="ARBA00022842"/>
    </source>
</evidence>
<dbReference type="GO" id="GO:0003918">
    <property type="term" value="F:DNA topoisomerase type II (double strand cut, ATP-hydrolyzing) activity"/>
    <property type="evidence" value="ECO:0007669"/>
    <property type="project" value="UniProtKB-EC"/>
</dbReference>
<evidence type="ECO:0000256" key="8">
    <source>
        <dbReference type="ARBA" id="ARBA00022840"/>
    </source>
</evidence>
<comment type="catalytic activity">
    <reaction evidence="1">
        <text>ATP-dependent breakage, passage and rejoining of double-stranded DNA.</text>
        <dbReference type="EC" id="5.6.2.2"/>
    </reaction>
</comment>
<dbReference type="EMBL" id="PCRN01000062">
    <property type="protein sequence ID" value="PIP22265.1"/>
    <property type="molecule type" value="Genomic_DNA"/>
</dbReference>
<dbReference type="SMART" id="SM00433">
    <property type="entry name" value="TOP2c"/>
    <property type="match status" value="1"/>
</dbReference>
<dbReference type="SUPFAM" id="SSF55874">
    <property type="entry name" value="ATPase domain of HSP90 chaperone/DNA topoisomerase II/histidine kinase"/>
    <property type="match status" value="2"/>
</dbReference>
<evidence type="ECO:0000256" key="5">
    <source>
        <dbReference type="ARBA" id="ARBA00022723"/>
    </source>
</evidence>
<evidence type="ECO:0000259" key="15">
    <source>
        <dbReference type="PROSITE" id="PS50880"/>
    </source>
</evidence>
<evidence type="ECO:0000256" key="12">
    <source>
        <dbReference type="ARBA" id="ARBA00023125"/>
    </source>
</evidence>
<evidence type="ECO:0000256" key="6">
    <source>
        <dbReference type="ARBA" id="ARBA00022741"/>
    </source>
</evidence>
<dbReference type="CDD" id="cd00822">
    <property type="entry name" value="TopoII_Trans_DNA_gyrase"/>
    <property type="match status" value="1"/>
</dbReference>
<comment type="cofactor">
    <cofactor evidence="2">
        <name>Mg(2+)</name>
        <dbReference type="ChEBI" id="CHEBI:18420"/>
    </cofactor>
</comment>
<keyword evidence="13" id="KW-0413">Isomerase</keyword>
<dbReference type="EC" id="5.6.2.2" evidence="4"/>
<dbReference type="InterPro" id="IPR002288">
    <property type="entry name" value="DNA_gyrase_B_C"/>
</dbReference>
<dbReference type="PROSITE" id="PS50817">
    <property type="entry name" value="INTEIN_N_TER"/>
    <property type="match status" value="1"/>
</dbReference>
<dbReference type="PROSITE" id="PS50818">
    <property type="entry name" value="INTEIN_C_TER"/>
    <property type="match status" value="1"/>
</dbReference>
<dbReference type="Gene3D" id="3.30.565.10">
    <property type="entry name" value="Histidine kinase-like ATPase, C-terminal domain"/>
    <property type="match status" value="2"/>
</dbReference>
<dbReference type="InterPro" id="IPR006142">
    <property type="entry name" value="INTEIN"/>
</dbReference>
<dbReference type="InterPro" id="IPR006141">
    <property type="entry name" value="Intein_N"/>
</dbReference>
<dbReference type="InterPro" id="IPR006171">
    <property type="entry name" value="TOPRIM_dom"/>
</dbReference>
<dbReference type="NCBIfam" id="NF004189">
    <property type="entry name" value="PRK05644.1"/>
    <property type="match status" value="1"/>
</dbReference>
<evidence type="ECO:0000256" key="7">
    <source>
        <dbReference type="ARBA" id="ARBA00022813"/>
    </source>
</evidence>
<evidence type="ECO:0000256" key="1">
    <source>
        <dbReference type="ARBA" id="ARBA00000185"/>
    </source>
</evidence>
<name>A0A2G9YSN0_9BACT</name>
<dbReference type="GO" id="GO:0004519">
    <property type="term" value="F:endonuclease activity"/>
    <property type="evidence" value="ECO:0007669"/>
    <property type="project" value="InterPro"/>
</dbReference>
<dbReference type="CDD" id="cd03366">
    <property type="entry name" value="TOPRIM_TopoIIA_GyrB"/>
    <property type="match status" value="1"/>
</dbReference>
<reference evidence="16 17" key="1">
    <citation type="submission" date="2017-09" db="EMBL/GenBank/DDBJ databases">
        <title>Depth-based differentiation of microbial function through sediment-hosted aquifers and enrichment of novel symbionts in the deep terrestrial subsurface.</title>
        <authorList>
            <person name="Probst A.J."/>
            <person name="Ladd B."/>
            <person name="Jarett J.K."/>
            <person name="Geller-Mcgrath D.E."/>
            <person name="Sieber C.M."/>
            <person name="Emerson J.B."/>
            <person name="Anantharaman K."/>
            <person name="Thomas B.C."/>
            <person name="Malmstrom R."/>
            <person name="Stieglmeier M."/>
            <person name="Klingl A."/>
            <person name="Woyke T."/>
            <person name="Ryan C.M."/>
            <person name="Banfield J.F."/>
        </authorList>
    </citation>
    <scope>NUCLEOTIDE SEQUENCE [LARGE SCALE GENOMIC DNA]</scope>
    <source>
        <strain evidence="16">CG23_combo_of_CG06-09_8_20_14_all_39_25</strain>
    </source>
</reference>
<dbReference type="InterPro" id="IPR003594">
    <property type="entry name" value="HATPase_dom"/>
</dbReference>
<dbReference type="PANTHER" id="PTHR45866">
    <property type="entry name" value="DNA GYRASE/TOPOISOMERASE SUBUNIT B"/>
    <property type="match status" value="1"/>
</dbReference>
<dbReference type="SMART" id="SM00305">
    <property type="entry name" value="HintC"/>
    <property type="match status" value="1"/>
</dbReference>
<dbReference type="InterPro" id="IPR036890">
    <property type="entry name" value="HATPase_C_sf"/>
</dbReference>
<dbReference type="InterPro" id="IPR036844">
    <property type="entry name" value="Hint_dom_sf"/>
</dbReference>
<dbReference type="SMART" id="SM00306">
    <property type="entry name" value="HintN"/>
    <property type="match status" value="1"/>
</dbReference>
<dbReference type="NCBIfam" id="TIGR01445">
    <property type="entry name" value="intein_Nterm"/>
    <property type="match status" value="1"/>
</dbReference>
<evidence type="ECO:0000256" key="13">
    <source>
        <dbReference type="ARBA" id="ARBA00023235"/>
    </source>
</evidence>
<dbReference type="Pfam" id="PF00986">
    <property type="entry name" value="DNA_gyraseB_C"/>
    <property type="match status" value="1"/>
</dbReference>
<dbReference type="GO" id="GO:0046872">
    <property type="term" value="F:metal ion binding"/>
    <property type="evidence" value="ECO:0007669"/>
    <property type="project" value="UniProtKB-KW"/>
</dbReference>
<keyword evidence="5" id="KW-0479">Metal-binding</keyword>
<dbReference type="Pfam" id="PF01751">
    <property type="entry name" value="Toprim"/>
    <property type="match status" value="1"/>
</dbReference>
<dbReference type="InterPro" id="IPR000565">
    <property type="entry name" value="Topo_IIA_B"/>
</dbReference>
<dbReference type="PRINTS" id="PR00379">
    <property type="entry name" value="INTEIN"/>
</dbReference>
<dbReference type="SUPFAM" id="SSF56719">
    <property type="entry name" value="Type II DNA topoisomerase"/>
    <property type="match status" value="1"/>
</dbReference>
<dbReference type="FunFam" id="3.30.230.10:FF:000005">
    <property type="entry name" value="DNA gyrase subunit B"/>
    <property type="match status" value="1"/>
</dbReference>
<keyword evidence="12" id="KW-0238">DNA-binding</keyword>
<dbReference type="GO" id="GO:0003677">
    <property type="term" value="F:DNA binding"/>
    <property type="evidence" value="ECO:0007669"/>
    <property type="project" value="UniProtKB-KW"/>
</dbReference>
<dbReference type="InterPro" id="IPR027434">
    <property type="entry name" value="Homing_endonucl"/>
</dbReference>
<dbReference type="Gene3D" id="3.30.230.10">
    <property type="match status" value="1"/>
</dbReference>
<keyword evidence="7" id="KW-0068">Autocatalytic cleavage</keyword>
<dbReference type="Pfam" id="PF00204">
    <property type="entry name" value="DNA_gyraseB"/>
    <property type="match status" value="1"/>
</dbReference>
<dbReference type="GO" id="GO:0006265">
    <property type="term" value="P:DNA topological change"/>
    <property type="evidence" value="ECO:0007669"/>
    <property type="project" value="InterPro"/>
</dbReference>
<evidence type="ECO:0000256" key="3">
    <source>
        <dbReference type="ARBA" id="ARBA00010708"/>
    </source>
</evidence>
<evidence type="ECO:0000256" key="10">
    <source>
        <dbReference type="ARBA" id="ARBA00023000"/>
    </source>
</evidence>
<dbReference type="InterPro" id="IPR013759">
    <property type="entry name" value="Topo_IIA_B_C"/>
</dbReference>
<evidence type="ECO:0000256" key="11">
    <source>
        <dbReference type="ARBA" id="ARBA00023029"/>
    </source>
</evidence>
<dbReference type="CDD" id="cd00081">
    <property type="entry name" value="Hint"/>
    <property type="match status" value="1"/>
</dbReference>